<dbReference type="HOGENOM" id="CLU_005391_5_0_1"/>
<gene>
    <name evidence="3" type="primary">TBLA0B08150</name>
    <name evidence="3" type="ORF">TBLA_0B08150</name>
</gene>
<dbReference type="PANTHER" id="PTHR43353:SF5">
    <property type="entry name" value="SUCCINATE-SEMIALDEHYDE DEHYDROGENASE, MITOCHONDRIAL"/>
    <property type="match status" value="1"/>
</dbReference>
<dbReference type="GeneID" id="14494628"/>
<dbReference type="PANTHER" id="PTHR43353">
    <property type="entry name" value="SUCCINATE-SEMIALDEHYDE DEHYDROGENASE, MITOCHONDRIAL"/>
    <property type="match status" value="1"/>
</dbReference>
<name>I2GZS9_HENB6</name>
<dbReference type="STRING" id="1071380.I2GZS9"/>
<evidence type="ECO:0000259" key="2">
    <source>
        <dbReference type="Pfam" id="PF00171"/>
    </source>
</evidence>
<reference evidence="3 4" key="1">
    <citation type="journal article" date="2011" name="Proc. Natl. Acad. Sci. U.S.A.">
        <title>Evolutionary erosion of yeast sex chromosomes by mating-type switching accidents.</title>
        <authorList>
            <person name="Gordon J.L."/>
            <person name="Armisen D."/>
            <person name="Proux-Wera E."/>
            <person name="Oheigeartaigh S.S."/>
            <person name="Byrne K.P."/>
            <person name="Wolfe K.H."/>
        </authorList>
    </citation>
    <scope>NUCLEOTIDE SEQUENCE [LARGE SCALE GENOMIC DNA]</scope>
    <source>
        <strain evidence="4">ATCC 34711 / CBS 6284 / DSM 70876 / NBRC 10599 / NRRL Y-10934 / UCD 77-7</strain>
    </source>
</reference>
<feature type="domain" description="Aldehyde dehydrogenase" evidence="2">
    <location>
        <begin position="281"/>
        <end position="437"/>
    </location>
</feature>
<proteinExistence type="predicted"/>
<dbReference type="Pfam" id="PF00171">
    <property type="entry name" value="Aldedh"/>
    <property type="match status" value="2"/>
</dbReference>
<dbReference type="Gene3D" id="3.40.605.10">
    <property type="entry name" value="Aldehyde Dehydrogenase, Chain A, domain 1"/>
    <property type="match status" value="1"/>
</dbReference>
<dbReference type="InterPro" id="IPR016163">
    <property type="entry name" value="Ald_DH_C"/>
</dbReference>
<evidence type="ECO:0000313" key="3">
    <source>
        <dbReference type="EMBL" id="CCH59631.1"/>
    </source>
</evidence>
<dbReference type="InParanoid" id="I2GZS9"/>
<sequence length="464" mass="51570">MLRLNRYPAPRDPLATASRVRHASTAFANPDLFRTRPFVGGKWREPSQRIFREVLSPADSRAVAKISLADDGLLHEARAAAHTAHRTLRAHPRPFRQQLLLRLSEMIDANVPDLSRLVTLETGKPFRLALDETRLASSIFKHTALCNSAAAQIDPAVPPHSAFSVSTLEIPNGVCVWNAPYLSPLASLAHFLAHSLVQGNASIIVPSPLATLTALSFGKLSQLTNLLPGLINVLPLDSQLPDSLPPPPSEKHYVIIQDVQDTSVLLEEISAKLPHMQSLHLIINENCYQQVKQDLIQVFNSPEFLQIGNPFDESNHFGPLANVADLLFTKQLIMENGHFNILNTLPDTVFKEGNFFLPMIIDNILPEMDIFTRPIVSPIVTLTKFLTPAEVTRLFPDTPASNESHTRVTLFSNNYDFVEKMSTALNVDTITINSFVTPYILPGVLHYKSLSANPFSRQKYIIKK</sequence>
<protein>
    <recommendedName>
        <fullName evidence="2">Aldehyde dehydrogenase domain-containing protein</fullName>
    </recommendedName>
</protein>
<dbReference type="Gene3D" id="3.40.309.10">
    <property type="entry name" value="Aldehyde Dehydrogenase, Chain A, domain 2"/>
    <property type="match status" value="1"/>
</dbReference>
<dbReference type="AlphaFoldDB" id="I2GZS9"/>
<accession>I2GZS9</accession>
<dbReference type="RefSeq" id="XP_004179150.1">
    <property type="nucleotide sequence ID" value="XM_004179102.1"/>
</dbReference>
<evidence type="ECO:0000256" key="1">
    <source>
        <dbReference type="ARBA" id="ARBA00023002"/>
    </source>
</evidence>
<dbReference type="SUPFAM" id="SSF53720">
    <property type="entry name" value="ALDH-like"/>
    <property type="match status" value="1"/>
</dbReference>
<dbReference type="InterPro" id="IPR016162">
    <property type="entry name" value="Ald_DH_N"/>
</dbReference>
<dbReference type="OrthoDB" id="310895at2759"/>
<dbReference type="EMBL" id="HE806317">
    <property type="protein sequence ID" value="CCH59631.1"/>
    <property type="molecule type" value="Genomic_DNA"/>
</dbReference>
<dbReference type="KEGG" id="tbl:TBLA_0B08150"/>
<organism evidence="3 4">
    <name type="scientific">Henningerozyma blattae (strain ATCC 34711 / CBS 6284 / DSM 70876 / NBRC 10599 / NRRL Y-10934 / UCD 77-7)</name>
    <name type="common">Yeast</name>
    <name type="synonym">Tetrapisispora blattae</name>
    <dbReference type="NCBI Taxonomy" id="1071380"/>
    <lineage>
        <taxon>Eukaryota</taxon>
        <taxon>Fungi</taxon>
        <taxon>Dikarya</taxon>
        <taxon>Ascomycota</taxon>
        <taxon>Saccharomycotina</taxon>
        <taxon>Saccharomycetes</taxon>
        <taxon>Saccharomycetales</taxon>
        <taxon>Saccharomycetaceae</taxon>
        <taxon>Henningerozyma</taxon>
    </lineage>
</organism>
<dbReference type="Proteomes" id="UP000002866">
    <property type="component" value="Chromosome 2"/>
</dbReference>
<dbReference type="InterPro" id="IPR016161">
    <property type="entry name" value="Ald_DH/histidinol_DH"/>
</dbReference>
<keyword evidence="1" id="KW-0560">Oxidoreductase</keyword>
<dbReference type="InterPro" id="IPR050740">
    <property type="entry name" value="Aldehyde_DH_Superfamily"/>
</dbReference>
<feature type="domain" description="Aldehyde dehydrogenase" evidence="2">
    <location>
        <begin position="43"/>
        <end position="235"/>
    </location>
</feature>
<dbReference type="eggNOG" id="KOG2450">
    <property type="taxonomic scope" value="Eukaryota"/>
</dbReference>
<dbReference type="InterPro" id="IPR015590">
    <property type="entry name" value="Aldehyde_DH_dom"/>
</dbReference>
<keyword evidence="4" id="KW-1185">Reference proteome</keyword>
<evidence type="ECO:0000313" key="4">
    <source>
        <dbReference type="Proteomes" id="UP000002866"/>
    </source>
</evidence>
<dbReference type="GO" id="GO:0016620">
    <property type="term" value="F:oxidoreductase activity, acting on the aldehyde or oxo group of donors, NAD or NADP as acceptor"/>
    <property type="evidence" value="ECO:0007669"/>
    <property type="project" value="InterPro"/>
</dbReference>